<sequence length="140" mass="15992">MAVVNCFRPVANYAQVDTPVVDERETRLSITDYNNDVHFFARSNSVRGSYFTRCISAFYGAYSLTIVHVIKFEIMCTATDYIPDFMSDTWAVSDAENSFLNHRGAFPCMRALYGKIKCRRDRRISGRGFLLLVLSLYKGS</sequence>
<dbReference type="HOGENOM" id="CLU_1837690_0_0_1"/>
<organism evidence="1 2">
    <name type="scientific">Tribolium castaneum</name>
    <name type="common">Red flour beetle</name>
    <dbReference type="NCBI Taxonomy" id="7070"/>
    <lineage>
        <taxon>Eukaryota</taxon>
        <taxon>Metazoa</taxon>
        <taxon>Ecdysozoa</taxon>
        <taxon>Arthropoda</taxon>
        <taxon>Hexapoda</taxon>
        <taxon>Insecta</taxon>
        <taxon>Pterygota</taxon>
        <taxon>Neoptera</taxon>
        <taxon>Endopterygota</taxon>
        <taxon>Coleoptera</taxon>
        <taxon>Polyphaga</taxon>
        <taxon>Cucujiformia</taxon>
        <taxon>Tenebrionidae</taxon>
        <taxon>Tenebrionidae incertae sedis</taxon>
        <taxon>Tribolium</taxon>
    </lineage>
</organism>
<reference evidence="1 2" key="1">
    <citation type="journal article" date="2008" name="Nature">
        <title>The genome of the model beetle and pest Tribolium castaneum.</title>
        <authorList>
            <consortium name="Tribolium Genome Sequencing Consortium"/>
            <person name="Richards S."/>
            <person name="Gibbs R.A."/>
            <person name="Weinstock G.M."/>
            <person name="Brown S.J."/>
            <person name="Denell R."/>
            <person name="Beeman R.W."/>
            <person name="Gibbs R."/>
            <person name="Beeman R.W."/>
            <person name="Brown S.J."/>
            <person name="Bucher G."/>
            <person name="Friedrich M."/>
            <person name="Grimmelikhuijzen C.J."/>
            <person name="Klingler M."/>
            <person name="Lorenzen M."/>
            <person name="Richards S."/>
            <person name="Roth S."/>
            <person name="Schroder R."/>
            <person name="Tautz D."/>
            <person name="Zdobnov E.M."/>
            <person name="Muzny D."/>
            <person name="Gibbs R.A."/>
            <person name="Weinstock G.M."/>
            <person name="Attaway T."/>
            <person name="Bell S."/>
            <person name="Buhay C.J."/>
            <person name="Chandrabose M.N."/>
            <person name="Chavez D."/>
            <person name="Clerk-Blankenburg K.P."/>
            <person name="Cree A."/>
            <person name="Dao M."/>
            <person name="Davis C."/>
            <person name="Chacko J."/>
            <person name="Dinh H."/>
            <person name="Dugan-Rocha S."/>
            <person name="Fowler G."/>
            <person name="Garner T.T."/>
            <person name="Garnes J."/>
            <person name="Gnirke A."/>
            <person name="Hawes A."/>
            <person name="Hernandez J."/>
            <person name="Hines S."/>
            <person name="Holder M."/>
            <person name="Hume J."/>
            <person name="Jhangiani S.N."/>
            <person name="Joshi V."/>
            <person name="Khan Z.M."/>
            <person name="Jackson L."/>
            <person name="Kovar C."/>
            <person name="Kowis A."/>
            <person name="Lee S."/>
            <person name="Lewis L.R."/>
            <person name="Margolis J."/>
            <person name="Morgan M."/>
            <person name="Nazareth L.V."/>
            <person name="Nguyen N."/>
            <person name="Okwuonu G."/>
            <person name="Parker D."/>
            <person name="Richards S."/>
            <person name="Ruiz S.J."/>
            <person name="Santibanez J."/>
            <person name="Savard J."/>
            <person name="Scherer S.E."/>
            <person name="Schneider B."/>
            <person name="Sodergren E."/>
            <person name="Tautz D."/>
            <person name="Vattahil S."/>
            <person name="Villasana D."/>
            <person name="White C.S."/>
            <person name="Wright R."/>
            <person name="Park Y."/>
            <person name="Beeman R.W."/>
            <person name="Lord J."/>
            <person name="Oppert B."/>
            <person name="Lorenzen M."/>
            <person name="Brown S."/>
            <person name="Wang L."/>
            <person name="Savard J."/>
            <person name="Tautz D."/>
            <person name="Richards S."/>
            <person name="Weinstock G."/>
            <person name="Gibbs R.A."/>
            <person name="Liu Y."/>
            <person name="Worley K."/>
            <person name="Weinstock G."/>
            <person name="Elsik C.G."/>
            <person name="Reese J.T."/>
            <person name="Elhaik E."/>
            <person name="Landan G."/>
            <person name="Graur D."/>
            <person name="Arensburger P."/>
            <person name="Atkinson P."/>
            <person name="Beeman R.W."/>
            <person name="Beidler J."/>
            <person name="Brown S.J."/>
            <person name="Demuth J.P."/>
            <person name="Drury D.W."/>
            <person name="Du Y.Z."/>
            <person name="Fujiwara H."/>
            <person name="Lorenzen M."/>
            <person name="Maselli V."/>
            <person name="Osanai M."/>
            <person name="Park Y."/>
            <person name="Robertson H.M."/>
            <person name="Tu Z."/>
            <person name="Wang J.J."/>
            <person name="Wang S."/>
            <person name="Richards S."/>
            <person name="Song H."/>
            <person name="Zhang L."/>
            <person name="Sodergren E."/>
            <person name="Werner D."/>
            <person name="Stanke M."/>
            <person name="Morgenstern B."/>
            <person name="Solovyev V."/>
            <person name="Kosarev P."/>
            <person name="Brown G."/>
            <person name="Chen H.C."/>
            <person name="Ermolaeva O."/>
            <person name="Hlavina W."/>
            <person name="Kapustin Y."/>
            <person name="Kiryutin B."/>
            <person name="Kitts P."/>
            <person name="Maglott D."/>
            <person name="Pruitt K."/>
            <person name="Sapojnikov V."/>
            <person name="Souvorov A."/>
            <person name="Mackey A.J."/>
            <person name="Waterhouse R.M."/>
            <person name="Wyder S."/>
            <person name="Zdobnov E.M."/>
            <person name="Zdobnov E.M."/>
            <person name="Wyder S."/>
            <person name="Kriventseva E.V."/>
            <person name="Kadowaki T."/>
            <person name="Bork P."/>
            <person name="Aranda M."/>
            <person name="Bao R."/>
            <person name="Beermann A."/>
            <person name="Berns N."/>
            <person name="Bolognesi R."/>
            <person name="Bonneton F."/>
            <person name="Bopp D."/>
            <person name="Brown S.J."/>
            <person name="Bucher G."/>
            <person name="Butts T."/>
            <person name="Chaumot A."/>
            <person name="Denell R.E."/>
            <person name="Ferrier D.E."/>
            <person name="Friedrich M."/>
            <person name="Gordon C.M."/>
            <person name="Jindra M."/>
            <person name="Klingler M."/>
            <person name="Lan Q."/>
            <person name="Lattorff H.M."/>
            <person name="Laudet V."/>
            <person name="von Levetsow C."/>
            <person name="Liu Z."/>
            <person name="Lutz R."/>
            <person name="Lynch J.A."/>
            <person name="da Fonseca R.N."/>
            <person name="Posnien N."/>
            <person name="Reuter R."/>
            <person name="Roth S."/>
            <person name="Savard J."/>
            <person name="Schinko J.B."/>
            <person name="Schmitt C."/>
            <person name="Schoppmeier M."/>
            <person name="Schroder R."/>
            <person name="Shippy T.D."/>
            <person name="Simonnet F."/>
            <person name="Marques-Souza H."/>
            <person name="Tautz D."/>
            <person name="Tomoyasu Y."/>
            <person name="Trauner J."/>
            <person name="Van der Zee M."/>
            <person name="Vervoort M."/>
            <person name="Wittkopp N."/>
            <person name="Wimmer E.A."/>
            <person name="Yang X."/>
            <person name="Jones A.K."/>
            <person name="Sattelle D.B."/>
            <person name="Ebert P.R."/>
            <person name="Nelson D."/>
            <person name="Scott J.G."/>
            <person name="Beeman R.W."/>
            <person name="Muthukrishnan S."/>
            <person name="Kramer K.J."/>
            <person name="Arakane Y."/>
            <person name="Beeman R.W."/>
            <person name="Zhu Q."/>
            <person name="Hogenkamp D."/>
            <person name="Dixit R."/>
            <person name="Oppert B."/>
            <person name="Jiang H."/>
            <person name="Zou Z."/>
            <person name="Marshall J."/>
            <person name="Elpidina E."/>
            <person name="Vinokurov K."/>
            <person name="Oppert C."/>
            <person name="Zou Z."/>
            <person name="Evans J."/>
            <person name="Lu Z."/>
            <person name="Zhao P."/>
            <person name="Sumathipala N."/>
            <person name="Altincicek B."/>
            <person name="Vilcinskas A."/>
            <person name="Williams M."/>
            <person name="Hultmark D."/>
            <person name="Hetru C."/>
            <person name="Jiang H."/>
            <person name="Grimmelikhuijzen C.J."/>
            <person name="Hauser F."/>
            <person name="Cazzamali G."/>
            <person name="Williamson M."/>
            <person name="Park Y."/>
            <person name="Li B."/>
            <person name="Tanaka Y."/>
            <person name="Predel R."/>
            <person name="Neupert S."/>
            <person name="Schachtner J."/>
            <person name="Verleyen P."/>
            <person name="Raible F."/>
            <person name="Bork P."/>
            <person name="Friedrich M."/>
            <person name="Walden K.K."/>
            <person name="Robertson H.M."/>
            <person name="Angeli S."/>
            <person name="Foret S."/>
            <person name="Bucher G."/>
            <person name="Schuetz S."/>
            <person name="Maleszka R."/>
            <person name="Wimmer E.A."/>
            <person name="Beeman R.W."/>
            <person name="Lorenzen M."/>
            <person name="Tomoyasu Y."/>
            <person name="Miller S.C."/>
            <person name="Grossmann D."/>
            <person name="Bucher G."/>
        </authorList>
    </citation>
    <scope>NUCLEOTIDE SEQUENCE [LARGE SCALE GENOMIC DNA]</scope>
    <source>
        <strain evidence="1 2">Georgia GA2</strain>
    </source>
</reference>
<name>D6WQB1_TRICA</name>
<accession>D6WQB1</accession>
<dbReference type="InParanoid" id="D6WQB1"/>
<reference evidence="1 2" key="2">
    <citation type="journal article" date="2010" name="Nucleic Acids Res.">
        <title>BeetleBase in 2010: revisions to provide comprehensive genomic information for Tribolium castaneum.</title>
        <authorList>
            <person name="Kim H.S."/>
            <person name="Murphy T."/>
            <person name="Xia J."/>
            <person name="Caragea D."/>
            <person name="Park Y."/>
            <person name="Beeman R.W."/>
            <person name="Lorenzen M.D."/>
            <person name="Butcher S."/>
            <person name="Manak J.R."/>
            <person name="Brown S.J."/>
        </authorList>
    </citation>
    <scope>GENOME REANNOTATION</scope>
    <source>
        <strain evidence="1 2">Georgia GA2</strain>
    </source>
</reference>
<dbReference type="Proteomes" id="UP000007266">
    <property type="component" value="Linkage group 7"/>
</dbReference>
<gene>
    <name evidence="1" type="primary">GLEAN_08943</name>
    <name evidence="1" type="ORF">TcasGA2_TC008943</name>
</gene>
<protein>
    <submittedName>
        <fullName evidence="1">Uncharacterized protein</fullName>
    </submittedName>
</protein>
<dbReference type="EMBL" id="KQ971354">
    <property type="protein sequence ID" value="EFA06101.1"/>
    <property type="molecule type" value="Genomic_DNA"/>
</dbReference>
<keyword evidence="2" id="KW-1185">Reference proteome</keyword>
<evidence type="ECO:0000313" key="1">
    <source>
        <dbReference type="EMBL" id="EFA06101.1"/>
    </source>
</evidence>
<dbReference type="AlphaFoldDB" id="D6WQB1"/>
<proteinExistence type="predicted"/>
<evidence type="ECO:0000313" key="2">
    <source>
        <dbReference type="Proteomes" id="UP000007266"/>
    </source>
</evidence>